<name>A0A0E9X9V8_ANGAN</name>
<protein>
    <submittedName>
        <fullName evidence="1">Uncharacterized protein</fullName>
    </submittedName>
</protein>
<evidence type="ECO:0000313" key="1">
    <source>
        <dbReference type="EMBL" id="JAH98483.1"/>
    </source>
</evidence>
<reference evidence="1" key="1">
    <citation type="submission" date="2014-11" db="EMBL/GenBank/DDBJ databases">
        <authorList>
            <person name="Amaro Gonzalez C."/>
        </authorList>
    </citation>
    <scope>NUCLEOTIDE SEQUENCE</scope>
</reference>
<reference evidence="1" key="2">
    <citation type="journal article" date="2015" name="Fish Shellfish Immunol.">
        <title>Early steps in the European eel (Anguilla anguilla)-Vibrio vulnificus interaction in the gills: Role of the RtxA13 toxin.</title>
        <authorList>
            <person name="Callol A."/>
            <person name="Pajuelo D."/>
            <person name="Ebbesson L."/>
            <person name="Teles M."/>
            <person name="MacKenzie S."/>
            <person name="Amaro C."/>
        </authorList>
    </citation>
    <scope>NUCLEOTIDE SEQUENCE</scope>
</reference>
<proteinExistence type="predicted"/>
<accession>A0A0E9X9V8</accession>
<dbReference type="EMBL" id="GBXM01010094">
    <property type="protein sequence ID" value="JAH98483.1"/>
    <property type="molecule type" value="Transcribed_RNA"/>
</dbReference>
<dbReference type="AlphaFoldDB" id="A0A0E9X9V8"/>
<sequence>MVKLKGWVITACFQTTDNSALFQCTVSMMLTEGRLHRRIPRTIYSTRLKLHKEHSIKIK</sequence>
<organism evidence="1">
    <name type="scientific">Anguilla anguilla</name>
    <name type="common">European freshwater eel</name>
    <name type="synonym">Muraena anguilla</name>
    <dbReference type="NCBI Taxonomy" id="7936"/>
    <lineage>
        <taxon>Eukaryota</taxon>
        <taxon>Metazoa</taxon>
        <taxon>Chordata</taxon>
        <taxon>Craniata</taxon>
        <taxon>Vertebrata</taxon>
        <taxon>Euteleostomi</taxon>
        <taxon>Actinopterygii</taxon>
        <taxon>Neopterygii</taxon>
        <taxon>Teleostei</taxon>
        <taxon>Anguilliformes</taxon>
        <taxon>Anguillidae</taxon>
        <taxon>Anguilla</taxon>
    </lineage>
</organism>